<keyword evidence="1" id="KW-0812">Transmembrane</keyword>
<dbReference type="Proteomes" id="UP000235371">
    <property type="component" value="Unassembled WGS sequence"/>
</dbReference>
<evidence type="ECO:0000313" key="3">
    <source>
        <dbReference type="Proteomes" id="UP000235371"/>
    </source>
</evidence>
<gene>
    <name evidence="2" type="ORF">K444DRAFT_721726</name>
</gene>
<accession>A0A2J6TBP1</accession>
<organism evidence="2 3">
    <name type="scientific">Hyaloscypha bicolor E</name>
    <dbReference type="NCBI Taxonomy" id="1095630"/>
    <lineage>
        <taxon>Eukaryota</taxon>
        <taxon>Fungi</taxon>
        <taxon>Dikarya</taxon>
        <taxon>Ascomycota</taxon>
        <taxon>Pezizomycotina</taxon>
        <taxon>Leotiomycetes</taxon>
        <taxon>Helotiales</taxon>
        <taxon>Hyaloscyphaceae</taxon>
        <taxon>Hyaloscypha</taxon>
        <taxon>Hyaloscypha bicolor</taxon>
    </lineage>
</organism>
<keyword evidence="1" id="KW-1133">Transmembrane helix</keyword>
<protein>
    <submittedName>
        <fullName evidence="2">Uncharacterized protein</fullName>
    </submittedName>
</protein>
<sequence length="288" mass="33011">MSKSSPPVPNLRQWPPLDLIIVYILMLLVYIPFVVCIVAYFFLGPGVLEQPIEIAISFQSIILFISMMVPLVTSIVCGYRSNNIQVSNGQEKEQWAGGLESAFGTFAQKARFPFEMKHPVHTEWFARYLMVDFARYLANPYHSLSLFSRRRHTFTIVSGLVLALCIAGMPFRDWFGHNGITTKGGETCMQGFSCILVVFWCYTHWEPMWKVGWVLKMGGIARQIRRECIKNGSVKGSEEDVEKSGVIVDPKERLEWWIREIWKACGDGRDISQSELSQLEENREKLSK</sequence>
<dbReference type="InParanoid" id="A0A2J6TBP1"/>
<feature type="transmembrane region" description="Helical" evidence="1">
    <location>
        <begin position="153"/>
        <end position="171"/>
    </location>
</feature>
<evidence type="ECO:0000313" key="2">
    <source>
        <dbReference type="EMBL" id="PMD60450.1"/>
    </source>
</evidence>
<dbReference type="AlphaFoldDB" id="A0A2J6TBP1"/>
<dbReference type="GeneID" id="36596607"/>
<feature type="transmembrane region" description="Helical" evidence="1">
    <location>
        <begin position="20"/>
        <end position="42"/>
    </location>
</feature>
<dbReference type="RefSeq" id="XP_024737354.1">
    <property type="nucleotide sequence ID" value="XM_024888531.1"/>
</dbReference>
<evidence type="ECO:0000256" key="1">
    <source>
        <dbReference type="SAM" id="Phobius"/>
    </source>
</evidence>
<dbReference type="EMBL" id="KZ613790">
    <property type="protein sequence ID" value="PMD60450.1"/>
    <property type="molecule type" value="Genomic_DNA"/>
</dbReference>
<feature type="transmembrane region" description="Helical" evidence="1">
    <location>
        <begin position="54"/>
        <end position="79"/>
    </location>
</feature>
<keyword evidence="1" id="KW-0472">Membrane</keyword>
<reference evidence="2 3" key="1">
    <citation type="submission" date="2016-04" db="EMBL/GenBank/DDBJ databases">
        <title>A degradative enzymes factory behind the ericoid mycorrhizal symbiosis.</title>
        <authorList>
            <consortium name="DOE Joint Genome Institute"/>
            <person name="Martino E."/>
            <person name="Morin E."/>
            <person name="Grelet G."/>
            <person name="Kuo A."/>
            <person name="Kohler A."/>
            <person name="Daghino S."/>
            <person name="Barry K."/>
            <person name="Choi C."/>
            <person name="Cichocki N."/>
            <person name="Clum A."/>
            <person name="Copeland A."/>
            <person name="Hainaut M."/>
            <person name="Haridas S."/>
            <person name="Labutti K."/>
            <person name="Lindquist E."/>
            <person name="Lipzen A."/>
            <person name="Khouja H.-R."/>
            <person name="Murat C."/>
            <person name="Ohm R."/>
            <person name="Olson A."/>
            <person name="Spatafora J."/>
            <person name="Veneault-Fourrey C."/>
            <person name="Henrissat B."/>
            <person name="Grigoriev I."/>
            <person name="Martin F."/>
            <person name="Perotto S."/>
        </authorList>
    </citation>
    <scope>NUCLEOTIDE SEQUENCE [LARGE SCALE GENOMIC DNA]</scope>
    <source>
        <strain evidence="2 3">E</strain>
    </source>
</reference>
<name>A0A2J6TBP1_9HELO</name>
<keyword evidence="3" id="KW-1185">Reference proteome</keyword>
<proteinExistence type="predicted"/>
<dbReference type="OrthoDB" id="3561702at2759"/>